<evidence type="ECO:0000256" key="5">
    <source>
        <dbReference type="ARBA" id="ARBA00022777"/>
    </source>
</evidence>
<dbReference type="PROSITE" id="PS00108">
    <property type="entry name" value="PROTEIN_KINASE_ST"/>
    <property type="match status" value="1"/>
</dbReference>
<dbReference type="PROSITE" id="PS50011">
    <property type="entry name" value="PROTEIN_KINASE_DOM"/>
    <property type="match status" value="1"/>
</dbReference>
<dbReference type="AlphaFoldDB" id="A0A5J4KLI3"/>
<comment type="caution">
    <text evidence="10">The sequence shown here is derived from an EMBL/GenBank/DDBJ whole genome shotgun (WGS) entry which is preliminary data.</text>
</comment>
<evidence type="ECO:0000313" key="10">
    <source>
        <dbReference type="EMBL" id="GER87091.1"/>
    </source>
</evidence>
<keyword evidence="8" id="KW-0812">Transmembrane</keyword>
<evidence type="ECO:0000256" key="2">
    <source>
        <dbReference type="ARBA" id="ARBA00022527"/>
    </source>
</evidence>
<dbReference type="InterPro" id="IPR008271">
    <property type="entry name" value="Ser/Thr_kinase_AS"/>
</dbReference>
<dbReference type="GO" id="GO:0005524">
    <property type="term" value="F:ATP binding"/>
    <property type="evidence" value="ECO:0007669"/>
    <property type="project" value="UniProtKB-KW"/>
</dbReference>
<dbReference type="SMART" id="SM00220">
    <property type="entry name" value="S_TKc"/>
    <property type="match status" value="1"/>
</dbReference>
<dbReference type="Gene3D" id="1.10.510.10">
    <property type="entry name" value="Transferase(Phosphotransferase) domain 1"/>
    <property type="match status" value="1"/>
</dbReference>
<dbReference type="Proteomes" id="UP000326912">
    <property type="component" value="Unassembled WGS sequence"/>
</dbReference>
<dbReference type="InterPro" id="IPR011009">
    <property type="entry name" value="Kinase-like_dom_sf"/>
</dbReference>
<dbReference type="Gene3D" id="3.30.200.20">
    <property type="entry name" value="Phosphorylase Kinase, domain 1"/>
    <property type="match status" value="1"/>
</dbReference>
<dbReference type="GO" id="GO:0004674">
    <property type="term" value="F:protein serine/threonine kinase activity"/>
    <property type="evidence" value="ECO:0007669"/>
    <property type="project" value="UniProtKB-KW"/>
</dbReference>
<dbReference type="SUPFAM" id="SSF56112">
    <property type="entry name" value="Protein kinase-like (PK-like)"/>
    <property type="match status" value="1"/>
</dbReference>
<protein>
    <recommendedName>
        <fullName evidence="1">non-specific serine/threonine protein kinase</fullName>
        <ecNumber evidence="1">2.7.11.1</ecNumber>
    </recommendedName>
</protein>
<keyword evidence="11" id="KW-1185">Reference proteome</keyword>
<evidence type="ECO:0000256" key="7">
    <source>
        <dbReference type="SAM" id="MobiDB-lite"/>
    </source>
</evidence>
<accession>A0A5J4KLI3</accession>
<evidence type="ECO:0000256" key="8">
    <source>
        <dbReference type="SAM" id="Phobius"/>
    </source>
</evidence>
<dbReference type="FunFam" id="1.10.510.10:FF:000021">
    <property type="entry name" value="Serine/threonine protein kinase"/>
    <property type="match status" value="1"/>
</dbReference>
<evidence type="ECO:0000256" key="4">
    <source>
        <dbReference type="ARBA" id="ARBA00022741"/>
    </source>
</evidence>
<keyword evidence="8" id="KW-1133">Transmembrane helix</keyword>
<keyword evidence="2" id="KW-0723">Serine/threonine-protein kinase</keyword>
<dbReference type="EC" id="2.7.11.1" evidence="1"/>
<dbReference type="CDD" id="cd14014">
    <property type="entry name" value="STKc_PknB_like"/>
    <property type="match status" value="1"/>
</dbReference>
<evidence type="ECO:0000256" key="3">
    <source>
        <dbReference type="ARBA" id="ARBA00022679"/>
    </source>
</evidence>
<dbReference type="PANTHER" id="PTHR43289:SF34">
    <property type="entry name" value="SERINE_THREONINE-PROTEIN KINASE YBDM-RELATED"/>
    <property type="match status" value="1"/>
</dbReference>
<dbReference type="Pfam" id="PF00069">
    <property type="entry name" value="Pkinase"/>
    <property type="match status" value="1"/>
</dbReference>
<organism evidence="10 11">
    <name type="scientific">Dictyobacter vulcani</name>
    <dbReference type="NCBI Taxonomy" id="2607529"/>
    <lineage>
        <taxon>Bacteria</taxon>
        <taxon>Bacillati</taxon>
        <taxon>Chloroflexota</taxon>
        <taxon>Ktedonobacteria</taxon>
        <taxon>Ktedonobacterales</taxon>
        <taxon>Dictyobacteraceae</taxon>
        <taxon>Dictyobacter</taxon>
    </lineage>
</organism>
<dbReference type="InterPro" id="IPR000719">
    <property type="entry name" value="Prot_kinase_dom"/>
</dbReference>
<proteinExistence type="predicted"/>
<keyword evidence="4" id="KW-0547">Nucleotide-binding</keyword>
<dbReference type="EMBL" id="BKZW01000001">
    <property type="protein sequence ID" value="GER87091.1"/>
    <property type="molecule type" value="Genomic_DNA"/>
</dbReference>
<evidence type="ECO:0000256" key="6">
    <source>
        <dbReference type="ARBA" id="ARBA00022840"/>
    </source>
</evidence>
<name>A0A5J4KLI3_9CHLR</name>
<evidence type="ECO:0000313" key="11">
    <source>
        <dbReference type="Proteomes" id="UP000326912"/>
    </source>
</evidence>
<keyword evidence="3" id="KW-0808">Transferase</keyword>
<keyword evidence="5" id="KW-0418">Kinase</keyword>
<evidence type="ECO:0000256" key="1">
    <source>
        <dbReference type="ARBA" id="ARBA00012513"/>
    </source>
</evidence>
<keyword evidence="6" id="KW-0067">ATP-binding</keyword>
<gene>
    <name evidence="10" type="ORF">KDW_12530</name>
</gene>
<keyword evidence="8" id="KW-0472">Membrane</keyword>
<evidence type="ECO:0000259" key="9">
    <source>
        <dbReference type="PROSITE" id="PS50011"/>
    </source>
</evidence>
<feature type="domain" description="Protein kinase" evidence="9">
    <location>
        <begin position="14"/>
        <end position="293"/>
    </location>
</feature>
<feature type="region of interest" description="Disordered" evidence="7">
    <location>
        <begin position="379"/>
        <end position="401"/>
    </location>
</feature>
<sequence>MLMYNALPQRLDKYELQERLGHGGVAEVWKAMDTQLQRYVAIKMLHPNLREDPNFVARFQREAQLIAALHHPNIVQIHDFQIYQPHEPQQPFPLAYMVMDYVEGQTLAEYIYATSNVGKVPAPARIVNLFTSISLAIDYAHSKDMIHRDIKPANILLDKRNTTRNPMGEPILTDFGVAKLLSSLTNTQSGAQLGTPLYLSPEQAKGMLGNERSDLYSLGIILYEMVTGVLPFRGDTPMEVIMQHIHNTPISPTLINPNIPPALAQVIERSMAKNPAERYATASEMTIDIAKSLSIPGPETLGQPTHLEVWDRANLQTQQAWSADSSLSGSEKVVAATPVLPVTSQPAADTVASAATQTDATSAVPVFMAQSRPIVPNVAGPSHPSAALSPPPLRPATNVPPQLPVKRRRRVSGYMLAGTVLLVILLIVGGVVAFQHFPLMAALPASTDGHAFFVSSGLTNADSAQGIADQLQIDVPGVATPAVGKSYHAWLLGDIDPLRRDDLTGPLPVNPPILLTKSLPVQDGHIHYFFPGDAAHNNLLSATSRLLITEEDANSANTTPSNNRATWRYYAVLPQKPIAQDAAAFSALIHIRHLFYNEVDISVLGLPGGLDVWLSNNTEKLLEWSVSARDNWHGQQTNDAEIQLMKNQFISILDYLDGLKNVHVDMPANTPVRADQIASKVGLLTVDPANQGGEFNKTNPLGYIDHTQFHVAQIAKASDISATMRQRLAHIIESLQNVNAWLKVVHQDAAQLFNSTPDQLRSPESGHMLDDIVTLTTYAYIGKLDPVTNQVHPGITQAHYDIQQLATFTITKNLPAHL</sequence>
<dbReference type="PANTHER" id="PTHR43289">
    <property type="entry name" value="MITOGEN-ACTIVATED PROTEIN KINASE KINASE KINASE 20-RELATED"/>
    <property type="match status" value="1"/>
</dbReference>
<reference evidence="10 11" key="1">
    <citation type="submission" date="2019-10" db="EMBL/GenBank/DDBJ databases">
        <title>Dictyobacter vulcani sp. nov., within the class Ktedonobacteria, isolated from soil of volcanic Mt. Zao.</title>
        <authorList>
            <person name="Zheng Y."/>
            <person name="Wang C.M."/>
            <person name="Sakai Y."/>
            <person name="Abe K."/>
            <person name="Yokota A."/>
            <person name="Yabe S."/>
        </authorList>
    </citation>
    <scope>NUCLEOTIDE SEQUENCE [LARGE SCALE GENOMIC DNA]</scope>
    <source>
        <strain evidence="10 11">W12</strain>
    </source>
</reference>
<feature type="transmembrane region" description="Helical" evidence="8">
    <location>
        <begin position="414"/>
        <end position="434"/>
    </location>
</feature>